<comment type="caution">
    <text evidence="2">The sequence shown here is derived from an EMBL/GenBank/DDBJ whole genome shotgun (WGS) entry which is preliminary data.</text>
</comment>
<dbReference type="STRING" id="665004.AC529_03380"/>
<dbReference type="Proteomes" id="UP000074382">
    <property type="component" value="Unassembled WGS sequence"/>
</dbReference>
<dbReference type="InterPro" id="IPR041629">
    <property type="entry name" value="SCP_3"/>
</dbReference>
<proteinExistence type="predicted"/>
<feature type="domain" description="Bacterial SCP orthologue" evidence="1">
    <location>
        <begin position="60"/>
        <end position="151"/>
    </location>
</feature>
<gene>
    <name evidence="2" type="ORF">AC529_03380</name>
</gene>
<protein>
    <recommendedName>
        <fullName evidence="1">Bacterial SCP orthologue domain-containing protein</fullName>
    </recommendedName>
</protein>
<evidence type="ECO:0000313" key="3">
    <source>
        <dbReference type="Proteomes" id="UP000074382"/>
    </source>
</evidence>
<evidence type="ECO:0000259" key="1">
    <source>
        <dbReference type="Pfam" id="PF17844"/>
    </source>
</evidence>
<dbReference type="OrthoDB" id="8481083at2"/>
<organism evidence="2 3">
    <name type="scientific">Thermobifida cellulosilytica TB100</name>
    <dbReference type="NCBI Taxonomy" id="665004"/>
    <lineage>
        <taxon>Bacteria</taxon>
        <taxon>Bacillati</taxon>
        <taxon>Actinomycetota</taxon>
        <taxon>Actinomycetes</taxon>
        <taxon>Streptosporangiales</taxon>
        <taxon>Nocardiopsidaceae</taxon>
        <taxon>Thermobifida</taxon>
    </lineage>
</organism>
<dbReference type="EMBL" id="LGEM01000016">
    <property type="protein sequence ID" value="KUP98008.1"/>
    <property type="molecule type" value="Genomic_DNA"/>
</dbReference>
<dbReference type="RefSeq" id="WP_068756527.1">
    <property type="nucleotide sequence ID" value="NZ_KQ950182.1"/>
</dbReference>
<dbReference type="PATRIC" id="fig|665004.4.peg.2608"/>
<accession>A0A147KL93</accession>
<dbReference type="Gene3D" id="3.30.1050.40">
    <property type="match status" value="1"/>
</dbReference>
<evidence type="ECO:0000313" key="2">
    <source>
        <dbReference type="EMBL" id="KUP98008.1"/>
    </source>
</evidence>
<dbReference type="Pfam" id="PF17844">
    <property type="entry name" value="SCP_3"/>
    <property type="match status" value="1"/>
</dbReference>
<dbReference type="AlphaFoldDB" id="A0A147KL93"/>
<sequence>MASRSTAAQRRHAALRSALDEQLAALGEPPYGGPDLTGPVLEECARAVLRADRSGLEPHRPAVKAVVRATLAELSARHPGQALEVRVPPYGAVQCMAGPRHTRGTPPGVVETDPLTWTALVVGEVTWADSVASHRVSASGVRADLAPVLPLWPRQDGVPPRDSGLGNSH</sequence>
<reference evidence="3" key="1">
    <citation type="journal article" date="2017" name="Acta Aliment.">
        <title>Plant polysaccharide degrading enzyme system of Thermpbifida cellulosilytica TB100 revealed by de novo genome project data.</title>
        <authorList>
            <person name="Toth A."/>
            <person name="Baka E."/>
            <person name="Luzics S."/>
            <person name="Bata-Vidacs I."/>
            <person name="Nagy I."/>
            <person name="Balint B."/>
            <person name="Herceg R."/>
            <person name="Olasz F."/>
            <person name="Wilk T."/>
            <person name="Nagy T."/>
            <person name="Kriszt B."/>
            <person name="Nagy I."/>
            <person name="Kukolya J."/>
        </authorList>
    </citation>
    <scope>NUCLEOTIDE SEQUENCE [LARGE SCALE GENOMIC DNA]</scope>
    <source>
        <strain evidence="3">TB100</strain>
    </source>
</reference>
<name>A0A147KL93_THECS</name>
<keyword evidence="3" id="KW-1185">Reference proteome</keyword>